<feature type="region of interest" description="Disordered" evidence="1">
    <location>
        <begin position="1"/>
        <end position="29"/>
    </location>
</feature>
<reference evidence="2" key="1">
    <citation type="journal article" date="2022" name="Int. J. Syst. Evol. Microbiol.">
        <title>Pseudomonas aegrilactucae sp. nov. and Pseudomonas morbosilactucae sp. nov., pathogens causing bacterial rot of lettuce in Japan.</title>
        <authorList>
            <person name="Sawada H."/>
            <person name="Fujikawa T."/>
            <person name="Satou M."/>
        </authorList>
    </citation>
    <scope>NUCLEOTIDE SEQUENCE</scope>
    <source>
        <strain evidence="2">0166_1</strain>
    </source>
</reference>
<name>A0A9E6XZV1_9ACTN</name>
<dbReference type="KEGG" id="sbae:DSM104329_03454"/>
<accession>A0A9E6XZV1</accession>
<dbReference type="EMBL" id="CP087164">
    <property type="protein sequence ID" value="UGS37042.1"/>
    <property type="molecule type" value="Genomic_DNA"/>
</dbReference>
<dbReference type="RefSeq" id="WP_259311105.1">
    <property type="nucleotide sequence ID" value="NZ_CP087164.1"/>
</dbReference>
<organism evidence="2 3">
    <name type="scientific">Capillimicrobium parvum</name>
    <dbReference type="NCBI Taxonomy" id="2884022"/>
    <lineage>
        <taxon>Bacteria</taxon>
        <taxon>Bacillati</taxon>
        <taxon>Actinomycetota</taxon>
        <taxon>Thermoleophilia</taxon>
        <taxon>Solirubrobacterales</taxon>
        <taxon>Capillimicrobiaceae</taxon>
        <taxon>Capillimicrobium</taxon>
    </lineage>
</organism>
<protein>
    <submittedName>
        <fullName evidence="2">Uncharacterized protein</fullName>
    </submittedName>
</protein>
<sequence>MVSRFFDPLHAEADRPPTDFPQGPCAMGPIDDGAELKSLHVWVFQDGAGVRAVATGKAGVHVLKGDTGPPFRKRWMVRTELEPGSDAFSGDHQATAVALAVAALPGGGTAVEHWTQTVSITV</sequence>
<gene>
    <name evidence="2" type="ORF">DSM104329_03454</name>
</gene>
<evidence type="ECO:0000313" key="3">
    <source>
        <dbReference type="Proteomes" id="UP001162834"/>
    </source>
</evidence>
<dbReference type="AlphaFoldDB" id="A0A9E6XZV1"/>
<proteinExistence type="predicted"/>
<feature type="compositionally biased region" description="Basic and acidic residues" evidence="1">
    <location>
        <begin position="7"/>
        <end position="17"/>
    </location>
</feature>
<keyword evidence="3" id="KW-1185">Reference proteome</keyword>
<evidence type="ECO:0000313" key="2">
    <source>
        <dbReference type="EMBL" id="UGS37042.1"/>
    </source>
</evidence>
<evidence type="ECO:0000256" key="1">
    <source>
        <dbReference type="SAM" id="MobiDB-lite"/>
    </source>
</evidence>
<dbReference type="Proteomes" id="UP001162834">
    <property type="component" value="Chromosome"/>
</dbReference>